<dbReference type="PANTHER" id="PTHR22946">
    <property type="entry name" value="DIENELACTONE HYDROLASE DOMAIN-CONTAINING PROTEIN-RELATED"/>
    <property type="match status" value="1"/>
</dbReference>
<dbReference type="Pfam" id="PF08530">
    <property type="entry name" value="PepX_C"/>
    <property type="match status" value="1"/>
</dbReference>
<dbReference type="InterPro" id="IPR000383">
    <property type="entry name" value="Xaa-Pro-like_dom"/>
</dbReference>
<evidence type="ECO:0000313" key="4">
    <source>
        <dbReference type="EMBL" id="RFM27683.1"/>
    </source>
</evidence>
<dbReference type="GO" id="GO:0008239">
    <property type="term" value="F:dipeptidyl-peptidase activity"/>
    <property type="evidence" value="ECO:0007669"/>
    <property type="project" value="InterPro"/>
</dbReference>
<dbReference type="OrthoDB" id="319764at2"/>
<dbReference type="Gene3D" id="1.10.3020.10">
    <property type="entry name" value="alpha-amino acid ester hydrolase ( Helical cap domain)"/>
    <property type="match status" value="1"/>
</dbReference>
<gene>
    <name evidence="4" type="ORF">DXN05_13330</name>
</gene>
<keyword evidence="5" id="KW-1185">Reference proteome</keyword>
<dbReference type="EMBL" id="QTJU01000004">
    <property type="protein sequence ID" value="RFM27683.1"/>
    <property type="molecule type" value="Genomic_DNA"/>
</dbReference>
<comment type="caution">
    <text evidence="4">The sequence shown here is derived from an EMBL/GenBank/DDBJ whole genome shotgun (WGS) entry which is preliminary data.</text>
</comment>
<name>A0A3E1NIC4_9BACT</name>
<reference evidence="4 5" key="1">
    <citation type="submission" date="2018-08" db="EMBL/GenBank/DDBJ databases">
        <title>Chitinophagaceae sp. K23C18032701, a novel bacterium isolated from forest soil.</title>
        <authorList>
            <person name="Wang C."/>
        </authorList>
    </citation>
    <scope>NUCLEOTIDE SEQUENCE [LARGE SCALE GENOMIC DNA]</scope>
    <source>
        <strain evidence="4 5">K23C18032701</strain>
    </source>
</reference>
<dbReference type="GO" id="GO:0052689">
    <property type="term" value="F:carboxylic ester hydrolase activity"/>
    <property type="evidence" value="ECO:0007669"/>
    <property type="project" value="UniProtKB-ARBA"/>
</dbReference>
<dbReference type="InterPro" id="IPR029058">
    <property type="entry name" value="AB_hydrolase_fold"/>
</dbReference>
<dbReference type="SUPFAM" id="SSF49785">
    <property type="entry name" value="Galactose-binding domain-like"/>
    <property type="match status" value="1"/>
</dbReference>
<evidence type="ECO:0000259" key="3">
    <source>
        <dbReference type="SMART" id="SM00939"/>
    </source>
</evidence>
<proteinExistence type="predicted"/>
<dbReference type="SMART" id="SM00939">
    <property type="entry name" value="PepX_C"/>
    <property type="match status" value="1"/>
</dbReference>
<dbReference type="NCBIfam" id="TIGR00976">
    <property type="entry name" value="CocE_NonD"/>
    <property type="match status" value="1"/>
</dbReference>
<protein>
    <submittedName>
        <fullName evidence="4">CocE/NonD family hydrolase</fullName>
    </submittedName>
</protein>
<evidence type="ECO:0000313" key="5">
    <source>
        <dbReference type="Proteomes" id="UP000261284"/>
    </source>
</evidence>
<dbReference type="InterPro" id="IPR005674">
    <property type="entry name" value="CocE/Ser_esterase"/>
</dbReference>
<dbReference type="InterPro" id="IPR013736">
    <property type="entry name" value="Xaa-Pro_dipept_C"/>
</dbReference>
<evidence type="ECO:0000256" key="2">
    <source>
        <dbReference type="SAM" id="SignalP"/>
    </source>
</evidence>
<keyword evidence="2" id="KW-0732">Signal</keyword>
<dbReference type="AlphaFoldDB" id="A0A3E1NIC4"/>
<dbReference type="Gene3D" id="2.60.120.260">
    <property type="entry name" value="Galactose-binding domain-like"/>
    <property type="match status" value="1"/>
</dbReference>
<dbReference type="Pfam" id="PF02129">
    <property type="entry name" value="Peptidase_S15"/>
    <property type="match status" value="1"/>
</dbReference>
<organism evidence="4 5">
    <name type="scientific">Deminuibacter soli</name>
    <dbReference type="NCBI Taxonomy" id="2291815"/>
    <lineage>
        <taxon>Bacteria</taxon>
        <taxon>Pseudomonadati</taxon>
        <taxon>Bacteroidota</taxon>
        <taxon>Chitinophagia</taxon>
        <taxon>Chitinophagales</taxon>
        <taxon>Chitinophagaceae</taxon>
        <taxon>Deminuibacter</taxon>
    </lineage>
</organism>
<accession>A0A3E1NIC4</accession>
<feature type="signal peptide" evidence="2">
    <location>
        <begin position="1"/>
        <end position="18"/>
    </location>
</feature>
<evidence type="ECO:0000256" key="1">
    <source>
        <dbReference type="ARBA" id="ARBA00022801"/>
    </source>
</evidence>
<dbReference type="InterPro" id="IPR008979">
    <property type="entry name" value="Galactose-bd-like_sf"/>
</dbReference>
<feature type="domain" description="Xaa-Pro dipeptidyl-peptidase C-terminal" evidence="3">
    <location>
        <begin position="356"/>
        <end position="622"/>
    </location>
</feature>
<dbReference type="InterPro" id="IPR050261">
    <property type="entry name" value="FrsA_esterase"/>
</dbReference>
<sequence>MKRFLLGMMTLLPFCAMAQDADSAWVRDHYIKLEQYIPMRDGVQLFTSIYMPKDTAEKHPILMTRTPYSCAPYGSDKWAPRLWKSYLKNYIREGYIIVTQDVRGRWMSEGVFEDVRPFNATKTGRQIDESSDTYDAIDWMVKHVPGNNGNVGVFGISYPGFYSTMAAASNHPALKAVSPQAPVTNWFLGDDFHHNGAFFQMDGFAFYTSFGKPRPRPTTIGPKGFEYPTHDNYKFYLEAGSLKKLGELMGDSVLFWKDLYAHPNYDAWWKARDARNATVKLQPAMLWVGGNFDAEDNWGAWNAYRAAEQNNPGKDFNKIVMGPWFHGQWASLDGTHLGNVRFGANTSDWYQQNIEIPFFNYFLKNKGDKPKIAEANVFITGANEWKQFSQWPPAGTEDKALYLHENGGLSFTAPTATGGFSDYTSDPAKPVPYTEDVHFGRTREYMTDDQRFAARRPDVLVFQTDTLTDDVTVTGTVLADLQTSITTTDADYVVKIIDVFPDNFSYGNEVAVTGHQAPVTYPMGGYEMLVHGEIFRGRFRNSFEKPEAFTPNKIETVRYKVGDVAHTFKKGHRMMVQIQSSWFPLVDRNPQQFIDIYHCNPGDFKKSAIRIYHNAAHVSKIILPILK</sequence>
<keyword evidence="1 4" id="KW-0378">Hydrolase</keyword>
<dbReference type="RefSeq" id="WP_116847761.1">
    <property type="nucleotide sequence ID" value="NZ_QTJU01000004.1"/>
</dbReference>
<dbReference type="Proteomes" id="UP000261284">
    <property type="component" value="Unassembled WGS sequence"/>
</dbReference>
<dbReference type="Gene3D" id="3.40.50.1820">
    <property type="entry name" value="alpha/beta hydrolase"/>
    <property type="match status" value="1"/>
</dbReference>
<dbReference type="SUPFAM" id="SSF53474">
    <property type="entry name" value="alpha/beta-Hydrolases"/>
    <property type="match status" value="1"/>
</dbReference>
<feature type="chain" id="PRO_5017784435" evidence="2">
    <location>
        <begin position="19"/>
        <end position="627"/>
    </location>
</feature>
<dbReference type="PANTHER" id="PTHR22946:SF9">
    <property type="entry name" value="POLYKETIDE TRANSFERASE AF380"/>
    <property type="match status" value="1"/>
</dbReference>